<dbReference type="OrthoDB" id="3469466at2759"/>
<sequence length="296" mass="33589">MVGQRGGLREVHLVGFAEALQCYDLHASAQALEPPAFGLTHSAEKFMRSTVDLARRKWREAQKHDERPAILAFDQLSLPEDLIDLLIDMRIYSNDVHAFVTGDPAPNARDMSMFRNLLVHQLLSLPMYDYGRSHAPPYARNAMVEELVRVGALVFAYGALYPSPPWEPKEKLVEMLQMKLEAVVTQGLDAWAHLEIGLLMWLSMMGCMMAVGPDIQDDAHKLHEFEAGCVPQDVFFKLLVWCQLRLGYVEFGEMKQEMEKWLWLAEACDEGANDVWALVKPVDATTLERMEDDGLK</sequence>
<dbReference type="InParanoid" id="W2SEN7"/>
<accession>W2SEN7</accession>
<organism evidence="1 2">
    <name type="scientific">Cyphellophora europaea (strain CBS 101466)</name>
    <name type="common">Phialophora europaea</name>
    <dbReference type="NCBI Taxonomy" id="1220924"/>
    <lineage>
        <taxon>Eukaryota</taxon>
        <taxon>Fungi</taxon>
        <taxon>Dikarya</taxon>
        <taxon>Ascomycota</taxon>
        <taxon>Pezizomycotina</taxon>
        <taxon>Eurotiomycetes</taxon>
        <taxon>Chaetothyriomycetidae</taxon>
        <taxon>Chaetothyriales</taxon>
        <taxon>Cyphellophoraceae</taxon>
        <taxon>Cyphellophora</taxon>
    </lineage>
</organism>
<dbReference type="PANTHER" id="PTHR37540:SF5">
    <property type="entry name" value="TRANSCRIPTION FACTOR DOMAIN-CONTAINING PROTEIN"/>
    <property type="match status" value="1"/>
</dbReference>
<evidence type="ECO:0000313" key="1">
    <source>
        <dbReference type="EMBL" id="ETN47157.1"/>
    </source>
</evidence>
<dbReference type="STRING" id="1220924.W2SEN7"/>
<dbReference type="HOGENOM" id="CLU_940153_0_0_1"/>
<gene>
    <name evidence="1" type="ORF">HMPREF1541_01348</name>
</gene>
<dbReference type="EMBL" id="KB822711">
    <property type="protein sequence ID" value="ETN47157.1"/>
    <property type="molecule type" value="Genomic_DNA"/>
</dbReference>
<protein>
    <submittedName>
        <fullName evidence="1">Uncharacterized protein</fullName>
    </submittedName>
</protein>
<dbReference type="eggNOG" id="ENOG502QXU4">
    <property type="taxonomic scope" value="Eukaryota"/>
</dbReference>
<dbReference type="VEuPathDB" id="FungiDB:HMPREF1541_01348"/>
<name>W2SEN7_CYPE1</name>
<proteinExistence type="predicted"/>
<dbReference type="GeneID" id="19968687"/>
<reference evidence="1 2" key="1">
    <citation type="submission" date="2013-03" db="EMBL/GenBank/DDBJ databases">
        <title>The Genome Sequence of Phialophora europaea CBS 101466.</title>
        <authorList>
            <consortium name="The Broad Institute Genomics Platform"/>
            <person name="Cuomo C."/>
            <person name="de Hoog S."/>
            <person name="Gorbushina A."/>
            <person name="Walker B."/>
            <person name="Young S.K."/>
            <person name="Zeng Q."/>
            <person name="Gargeya S."/>
            <person name="Fitzgerald M."/>
            <person name="Haas B."/>
            <person name="Abouelleil A."/>
            <person name="Allen A.W."/>
            <person name="Alvarado L."/>
            <person name="Arachchi H.M."/>
            <person name="Berlin A.M."/>
            <person name="Chapman S.B."/>
            <person name="Gainer-Dewar J."/>
            <person name="Goldberg J."/>
            <person name="Griggs A."/>
            <person name="Gujja S."/>
            <person name="Hansen M."/>
            <person name="Howarth C."/>
            <person name="Imamovic A."/>
            <person name="Ireland A."/>
            <person name="Larimer J."/>
            <person name="McCowan C."/>
            <person name="Murphy C."/>
            <person name="Pearson M."/>
            <person name="Poon T.W."/>
            <person name="Priest M."/>
            <person name="Roberts A."/>
            <person name="Saif S."/>
            <person name="Shea T."/>
            <person name="Sisk P."/>
            <person name="Sykes S."/>
            <person name="Wortman J."/>
            <person name="Nusbaum C."/>
            <person name="Birren B."/>
        </authorList>
    </citation>
    <scope>NUCLEOTIDE SEQUENCE [LARGE SCALE GENOMIC DNA]</scope>
    <source>
        <strain evidence="1 2">CBS 101466</strain>
    </source>
</reference>
<dbReference type="Proteomes" id="UP000030752">
    <property type="component" value="Unassembled WGS sequence"/>
</dbReference>
<dbReference type="RefSeq" id="XP_008711869.1">
    <property type="nucleotide sequence ID" value="XM_008713647.1"/>
</dbReference>
<evidence type="ECO:0000313" key="2">
    <source>
        <dbReference type="Proteomes" id="UP000030752"/>
    </source>
</evidence>
<keyword evidence="2" id="KW-1185">Reference proteome</keyword>
<dbReference type="PANTHER" id="PTHR37540">
    <property type="entry name" value="TRANSCRIPTION FACTOR (ACR-2), PUTATIVE-RELATED-RELATED"/>
    <property type="match status" value="1"/>
</dbReference>
<dbReference type="AlphaFoldDB" id="W2SEN7"/>